<dbReference type="PANTHER" id="PTHR45888:SF2">
    <property type="entry name" value="HISTONE-LYSINE N-METHYLTRANSFERASE 2D"/>
    <property type="match status" value="1"/>
</dbReference>
<feature type="compositionally biased region" description="Pro residues" evidence="9">
    <location>
        <begin position="671"/>
        <end position="680"/>
    </location>
</feature>
<protein>
    <submittedName>
        <fullName evidence="10">Uncharacterized protein</fullName>
    </submittedName>
</protein>
<reference evidence="10" key="1">
    <citation type="submission" date="2023-07" db="EMBL/GenBank/DDBJ databases">
        <authorList>
            <person name="Stuckert A."/>
        </authorList>
    </citation>
    <scope>NUCLEOTIDE SEQUENCE</scope>
</reference>
<evidence type="ECO:0000256" key="7">
    <source>
        <dbReference type="ARBA" id="ARBA00023163"/>
    </source>
</evidence>
<comment type="subcellular location">
    <subcellularLocation>
        <location evidence="1">Nucleus</location>
    </subcellularLocation>
</comment>
<feature type="compositionally biased region" description="Polar residues" evidence="9">
    <location>
        <begin position="1230"/>
        <end position="1244"/>
    </location>
</feature>
<evidence type="ECO:0000256" key="8">
    <source>
        <dbReference type="ARBA" id="ARBA00023242"/>
    </source>
</evidence>
<evidence type="ECO:0000256" key="3">
    <source>
        <dbReference type="ARBA" id="ARBA00022737"/>
    </source>
</evidence>
<dbReference type="Proteomes" id="UP001176940">
    <property type="component" value="Unassembled WGS sequence"/>
</dbReference>
<keyword evidence="2" id="KW-0479">Metal-binding</keyword>
<evidence type="ECO:0000256" key="1">
    <source>
        <dbReference type="ARBA" id="ARBA00004123"/>
    </source>
</evidence>
<feature type="compositionally biased region" description="Polar residues" evidence="9">
    <location>
        <begin position="1050"/>
        <end position="1061"/>
    </location>
</feature>
<evidence type="ECO:0000256" key="6">
    <source>
        <dbReference type="ARBA" id="ARBA00023015"/>
    </source>
</evidence>
<keyword evidence="8" id="KW-0539">Nucleus</keyword>
<evidence type="ECO:0000313" key="11">
    <source>
        <dbReference type="Proteomes" id="UP001176940"/>
    </source>
</evidence>
<feature type="compositionally biased region" description="Polar residues" evidence="9">
    <location>
        <begin position="1401"/>
        <end position="1412"/>
    </location>
</feature>
<feature type="compositionally biased region" description="Polar residues" evidence="9">
    <location>
        <begin position="697"/>
        <end position="708"/>
    </location>
</feature>
<feature type="region of interest" description="Disordered" evidence="9">
    <location>
        <begin position="1230"/>
        <end position="1259"/>
    </location>
</feature>
<gene>
    <name evidence="10" type="ORF">RIMI_LOCUS20587504</name>
</gene>
<feature type="region of interest" description="Disordered" evidence="9">
    <location>
        <begin position="628"/>
        <end position="760"/>
    </location>
</feature>
<keyword evidence="4" id="KW-0863">Zinc-finger</keyword>
<feature type="compositionally biased region" description="Low complexity" evidence="9">
    <location>
        <begin position="431"/>
        <end position="440"/>
    </location>
</feature>
<feature type="region of interest" description="Disordered" evidence="9">
    <location>
        <begin position="1"/>
        <end position="70"/>
    </location>
</feature>
<feature type="region of interest" description="Disordered" evidence="9">
    <location>
        <begin position="1400"/>
        <end position="1426"/>
    </location>
</feature>
<evidence type="ECO:0000256" key="2">
    <source>
        <dbReference type="ARBA" id="ARBA00022723"/>
    </source>
</evidence>
<comment type="caution">
    <text evidence="10">The sequence shown here is derived from an EMBL/GenBank/DDBJ whole genome shotgun (WGS) entry which is preliminary data.</text>
</comment>
<dbReference type="Gene3D" id="1.10.30.10">
    <property type="entry name" value="High mobility group box domain"/>
    <property type="match status" value="1"/>
</dbReference>
<feature type="region of interest" description="Disordered" evidence="9">
    <location>
        <begin position="178"/>
        <end position="206"/>
    </location>
</feature>
<feature type="compositionally biased region" description="Low complexity" evidence="9">
    <location>
        <begin position="184"/>
        <end position="205"/>
    </location>
</feature>
<accession>A0ABN9MGF7</accession>
<dbReference type="PANTHER" id="PTHR45888">
    <property type="entry name" value="HL01030P-RELATED"/>
    <property type="match status" value="1"/>
</dbReference>
<proteinExistence type="predicted"/>
<feature type="compositionally biased region" description="Polar residues" evidence="9">
    <location>
        <begin position="448"/>
        <end position="457"/>
    </location>
</feature>
<evidence type="ECO:0000313" key="10">
    <source>
        <dbReference type="EMBL" id="CAJ0965748.1"/>
    </source>
</evidence>
<feature type="region of interest" description="Disordered" evidence="9">
    <location>
        <begin position="1047"/>
        <end position="1068"/>
    </location>
</feature>
<evidence type="ECO:0000256" key="4">
    <source>
        <dbReference type="ARBA" id="ARBA00022771"/>
    </source>
</evidence>
<sequence>MESPEGTPQLCGEQQQPLEQPQTGKSQRSSQRRSSGSSRAGGAKAAQRSTKSSGRRNSPAKEDPPITVPFTSRMEQLALESEVQDLRQKGVLIRVPTEERASQQVVMDLNPNLMTASCLQNSDYVANALDVALDQTTPLNPFINHKSAGVTLSSNVQLDPFSQSGFLDSRDRSGLFSPEHCDTDGSLTTASTPTTPTTEGETDGLSYNQRSLQRWEKDEELGELSTISPVLYANKNFPNLKKDYPDWSNRCKQIMKLWRKVPAQDKTPYLTVQEESREAERSAGGQTAVEKFLSLPGDPHSKATNSSRPMVLHESSGEDDCRNGSCAFYPVPYCPLQLALLSVWDKRTVSLDRFVLLSLKQKAKDNRAAHRINKVQKQAESQINKQSKVEGVRKAERPVLQLHIPMHPGSQSGLSHDYRGASSGGQDVYMSSGSAMSTSSDLFLKPSSAGTPGSESSDIFFKLPPQSPSQEHFPSSPAYSLDSRYPSSLTQSPASAGAFQTLSGAEHQPALNTQNAATCVEYPPSRATTPHQSEAFVKPRYPTGSLDNLSLIGSPSSRSFQSNESSSKPDTMLSPTRYNDKRQTDGILLQIKKEEVGLGSPGFSHSAGSDGTPEMKYDVFKAPLTPRMSQLEPHSPASSHREPHMQAQMASPQHHSEMYRQTSTPYIDPFSQPPLTPRPQPIESRPLSSDPFARVPTSPQSQGSSHSPLTPRPLSTEAFCPSPVTPRFQSPDPYSRPPSRPQSRDPFAPPHKPPRPQMIETGFKPTAQLSHSNPSGTNYQQSLDVHQKVQVGQQQSLFARSPGASVYQSSQNQLCFTFPHSPGDGVKSSPSHQPHATPTHSLNSHFTPNKPQIYTSPNSSTVPSFHPAGSPHSSGNSNTSDTYVQSPLRPPSVLPQEAPYQSPASNQRAGLNSPAEKPREDMAAIPNALGSTGRDGPELQGTADASLSNLSQSEQEKQRQRQRLRELLIRQQIQRNTLRQEKEAAAAAMNTSQTGWSGEPSGQGYDQSGRVVMYPPSQEKGLGVISASGAAKIPGQIVAAPSFPQEERLNTSLPSPSSVSVDGSARHSAEGTQALFTRGSYSDQQHVWPSPVTGQRTLAPIRFPEGNRPPSSPAVNSGGVVRLPFPGDQVTVGGAPYIELRHHGQKLPIGIPFSSPGPQNRPRFYVPGEGANSTVITGVMRGDGNPLQVPVMRSPLLQTQKTLTPTVPQAGNVGVSQAIQTKVASATEITQQQANVPPQSNLPTEGSKVGSAPGLVSGRVQCEDPPELDVDFDTHKDLEDDDLANLSLDVAKADDDLDNLDNLETNDPHLDDLLNGDEFDLLAYTDPELDTGDKKDIFNEHLRLVESANEKAEEEAMLKLEPDIVEAKKESLPNELRASEKMEMNKDRPPGAMGIGLGSHISGNSNTSQVSSCEEAKQSAYTGDLKPKLEDSDLKTNTVNFLEAIR</sequence>
<keyword evidence="5" id="KW-0862">Zinc</keyword>
<feature type="compositionally biased region" description="Low complexity" evidence="9">
    <location>
        <begin position="554"/>
        <end position="566"/>
    </location>
</feature>
<keyword evidence="3" id="KW-0677">Repeat</keyword>
<keyword evidence="11" id="KW-1185">Reference proteome</keyword>
<evidence type="ECO:0000256" key="5">
    <source>
        <dbReference type="ARBA" id="ARBA00022833"/>
    </source>
</evidence>
<name>A0ABN9MGF7_9NEOB</name>
<feature type="compositionally biased region" description="Low complexity" evidence="9">
    <location>
        <begin position="24"/>
        <end position="49"/>
    </location>
</feature>
<feature type="region of interest" description="Disordered" evidence="9">
    <location>
        <begin position="293"/>
        <end position="320"/>
    </location>
</feature>
<feature type="compositionally biased region" description="Polar residues" evidence="9">
    <location>
        <begin position="485"/>
        <end position="494"/>
    </location>
</feature>
<organism evidence="10 11">
    <name type="scientific">Ranitomeya imitator</name>
    <name type="common">mimic poison frog</name>
    <dbReference type="NCBI Taxonomy" id="111125"/>
    <lineage>
        <taxon>Eukaryota</taxon>
        <taxon>Metazoa</taxon>
        <taxon>Chordata</taxon>
        <taxon>Craniata</taxon>
        <taxon>Vertebrata</taxon>
        <taxon>Euteleostomi</taxon>
        <taxon>Amphibia</taxon>
        <taxon>Batrachia</taxon>
        <taxon>Anura</taxon>
        <taxon>Neobatrachia</taxon>
        <taxon>Hyloidea</taxon>
        <taxon>Dendrobatidae</taxon>
        <taxon>Dendrobatinae</taxon>
        <taxon>Ranitomeya</taxon>
    </lineage>
</organism>
<feature type="compositionally biased region" description="Polar residues" evidence="9">
    <location>
        <begin position="648"/>
        <end position="665"/>
    </location>
</feature>
<dbReference type="InterPro" id="IPR036910">
    <property type="entry name" value="HMG_box_dom_sf"/>
</dbReference>
<keyword evidence="7" id="KW-0804">Transcription</keyword>
<feature type="region of interest" description="Disordered" evidence="9">
    <location>
        <begin position="405"/>
        <end position="494"/>
    </location>
</feature>
<feature type="compositionally biased region" description="Polar residues" evidence="9">
    <location>
        <begin position="871"/>
        <end position="885"/>
    </location>
</feature>
<dbReference type="EMBL" id="CAUEEQ010069404">
    <property type="protein sequence ID" value="CAJ0965748.1"/>
    <property type="molecule type" value="Genomic_DNA"/>
</dbReference>
<feature type="compositionally biased region" description="Polar residues" evidence="9">
    <location>
        <begin position="12"/>
        <end position="23"/>
    </location>
</feature>
<feature type="region of interest" description="Disordered" evidence="9">
    <location>
        <begin position="818"/>
        <end position="962"/>
    </location>
</feature>
<feature type="compositionally biased region" description="Polar residues" evidence="9">
    <location>
        <begin position="828"/>
        <end position="863"/>
    </location>
</feature>
<keyword evidence="6" id="KW-0805">Transcription regulation</keyword>
<feature type="region of interest" description="Disordered" evidence="9">
    <location>
        <begin position="550"/>
        <end position="583"/>
    </location>
</feature>
<evidence type="ECO:0000256" key="9">
    <source>
        <dbReference type="SAM" id="MobiDB-lite"/>
    </source>
</evidence>